<proteinExistence type="predicted"/>
<organism evidence="2 3">
    <name type="scientific">Aspergillus steynii IBT 23096</name>
    <dbReference type="NCBI Taxonomy" id="1392250"/>
    <lineage>
        <taxon>Eukaryota</taxon>
        <taxon>Fungi</taxon>
        <taxon>Dikarya</taxon>
        <taxon>Ascomycota</taxon>
        <taxon>Pezizomycotina</taxon>
        <taxon>Eurotiomycetes</taxon>
        <taxon>Eurotiomycetidae</taxon>
        <taxon>Eurotiales</taxon>
        <taxon>Aspergillaceae</taxon>
        <taxon>Aspergillus</taxon>
        <taxon>Aspergillus subgen. Circumdati</taxon>
    </lineage>
</organism>
<keyword evidence="3" id="KW-1185">Reference proteome</keyword>
<reference evidence="2 3" key="1">
    <citation type="submission" date="2016-12" db="EMBL/GenBank/DDBJ databases">
        <title>The genomes of Aspergillus section Nigri reveals drivers in fungal speciation.</title>
        <authorList>
            <consortium name="DOE Joint Genome Institute"/>
            <person name="Vesth T.C."/>
            <person name="Nybo J."/>
            <person name="Theobald S."/>
            <person name="Brandl J."/>
            <person name="Frisvad J.C."/>
            <person name="Nielsen K.F."/>
            <person name="Lyhne E.K."/>
            <person name="Kogle M.E."/>
            <person name="Kuo A."/>
            <person name="Riley R."/>
            <person name="Clum A."/>
            <person name="Nolan M."/>
            <person name="Lipzen A."/>
            <person name="Salamov A."/>
            <person name="Henrissat B."/>
            <person name="Wiebenga A."/>
            <person name="De Vries R.P."/>
            <person name="Grigoriev I.V."/>
            <person name="Mortensen U.H."/>
            <person name="Andersen M.R."/>
            <person name="Baker S.E."/>
        </authorList>
    </citation>
    <scope>NUCLEOTIDE SEQUENCE [LARGE SCALE GENOMIC DNA]</scope>
    <source>
        <strain evidence="2 3">IBT 23096</strain>
    </source>
</reference>
<feature type="chain" id="PRO_5014171259" evidence="1">
    <location>
        <begin position="23"/>
        <end position="257"/>
    </location>
</feature>
<evidence type="ECO:0000313" key="3">
    <source>
        <dbReference type="Proteomes" id="UP000234275"/>
    </source>
</evidence>
<dbReference type="EMBL" id="MSFO01000004">
    <property type="protein sequence ID" value="PLB48818.1"/>
    <property type="molecule type" value="Genomic_DNA"/>
</dbReference>
<dbReference type="VEuPathDB" id="FungiDB:P170DRAFT_357810"/>
<protein>
    <submittedName>
        <fullName evidence="2">Uncharacterized protein</fullName>
    </submittedName>
</protein>
<keyword evidence="1" id="KW-0732">Signal</keyword>
<comment type="caution">
    <text evidence="2">The sequence shown here is derived from an EMBL/GenBank/DDBJ whole genome shotgun (WGS) entry which is preliminary data.</text>
</comment>
<accession>A0A2I2G7I0</accession>
<sequence>MIFPRGFQLLLILGCTLSLALAYDISKRLEPPGKLKVRLDFPLARTWPDEPENYNTDPQPARTWFWSSHLKFKKPVEEITDGQLWKIALDAYNEVPADMKQYGIRKGARPSAMTVLAFDHEIILASSQKGDSFAYNYPDTPVLKSLQLCQSVWKDVVKDGDNPHNNGGKCGEPMATQLYYTENKTPLKDRDARIATIVWGRQVPPCGDSETSDIWGCNLFVYDQGAKVIDIKTPSEKYDLKTLAGGVTFDQIQLCSG</sequence>
<name>A0A2I2G7I0_9EURO</name>
<dbReference type="AlphaFoldDB" id="A0A2I2G7I0"/>
<gene>
    <name evidence="2" type="ORF">P170DRAFT_357810</name>
</gene>
<dbReference type="OrthoDB" id="3780330at2759"/>
<dbReference type="RefSeq" id="XP_024704120.1">
    <property type="nucleotide sequence ID" value="XM_024844246.1"/>
</dbReference>
<evidence type="ECO:0000313" key="2">
    <source>
        <dbReference type="EMBL" id="PLB48818.1"/>
    </source>
</evidence>
<dbReference type="GeneID" id="36551946"/>
<evidence type="ECO:0000256" key="1">
    <source>
        <dbReference type="SAM" id="SignalP"/>
    </source>
</evidence>
<dbReference type="Proteomes" id="UP000234275">
    <property type="component" value="Unassembled WGS sequence"/>
</dbReference>
<feature type="signal peptide" evidence="1">
    <location>
        <begin position="1"/>
        <end position="22"/>
    </location>
</feature>